<sequence length="394" mass="42597">MKRTHHTDAGVCEKRKLRTCSTPLIGDCMRQLAEQLRGRDGVVAVDPLACVNFHEEAAARTALEALSLLLLDKPSEQRTDGMCAHRQTWCGIGVLRGWESDVAYSCGEGGSVLWNVVPVALTVVPWQVELPLRLQDLVLCQGHVASIDQLDYGSSDVGPVPDTFLTREAVVLLRGLPRCRVHAVSGRFPLFSRVAPPSFSAAPRGVATTDAAWSLVPSREVSPVRCTAAAQRHARRLLPFLVRGLSSLMEPFSPRNDRSVPECWTVVSYPDGLPRAEAGREEADVVPRDISGSAGAASAHEANVHESDCSCEAAPFFILPSHLLCRSLRVAVGWQKISPSSRPLASEVLQRLCCLVDGVALCTDRGVTLTSRTVCSTGQETRSAIMTIQKASSM</sequence>
<dbReference type="GeneID" id="13447841"/>
<evidence type="ECO:0000313" key="1">
    <source>
        <dbReference type="EMBL" id="CBZ25832.1"/>
    </source>
</evidence>
<name>E9ASB1_LEIMU</name>
<dbReference type="PhylomeDB" id="E9ASB1"/>
<reference evidence="1 2" key="1">
    <citation type="journal article" date="2011" name="Genome Res.">
        <title>Chromosome and gene copy number variation allow major structural change between species and strains of Leishmania.</title>
        <authorList>
            <person name="Rogers M.B."/>
            <person name="Hilley J.D."/>
            <person name="Dickens N.J."/>
            <person name="Wilkes J."/>
            <person name="Bates P.A."/>
            <person name="Depledge D.P."/>
            <person name="Harris D."/>
            <person name="Her Y."/>
            <person name="Herzyk P."/>
            <person name="Imamura H."/>
            <person name="Otto T.D."/>
            <person name="Sanders M."/>
            <person name="Seeger K."/>
            <person name="Dujardin J.C."/>
            <person name="Berriman M."/>
            <person name="Smith D.F."/>
            <person name="Hertz-Fowler C."/>
            <person name="Mottram J.C."/>
        </authorList>
    </citation>
    <scope>NUCLEOTIDE SEQUENCE [LARGE SCALE GENOMIC DNA]</scope>
    <source>
        <strain evidence="1 2">MHOM/GT/2001/U1103</strain>
    </source>
</reference>
<dbReference type="OMA" id="AVGWQKI"/>
<dbReference type="EMBL" id="FR799572">
    <property type="protein sequence ID" value="CBZ25832.1"/>
    <property type="molecule type" value="Genomic_DNA"/>
</dbReference>
<dbReference type="AlphaFoldDB" id="E9ASB1"/>
<dbReference type="VEuPathDB" id="TriTrypDB:LmxM.19.1580"/>
<proteinExistence type="predicted"/>
<keyword evidence="2" id="KW-1185">Reference proteome</keyword>
<gene>
    <name evidence="1" type="ORF">LMXM_19_1580</name>
</gene>
<dbReference type="RefSeq" id="XP_003874336.1">
    <property type="nucleotide sequence ID" value="XM_003874287.1"/>
</dbReference>
<dbReference type="OrthoDB" id="257482at2759"/>
<dbReference type="KEGG" id="lmi:LMXM_19_1580"/>
<dbReference type="Proteomes" id="UP000007259">
    <property type="component" value="Chromosome 19"/>
</dbReference>
<accession>E9ASB1</accession>
<organism evidence="1 2">
    <name type="scientific">Leishmania mexicana (strain MHOM/GT/2001/U1103)</name>
    <dbReference type="NCBI Taxonomy" id="929439"/>
    <lineage>
        <taxon>Eukaryota</taxon>
        <taxon>Discoba</taxon>
        <taxon>Euglenozoa</taxon>
        <taxon>Kinetoplastea</taxon>
        <taxon>Metakinetoplastina</taxon>
        <taxon>Trypanosomatida</taxon>
        <taxon>Trypanosomatidae</taxon>
        <taxon>Leishmaniinae</taxon>
        <taxon>Leishmania</taxon>
    </lineage>
</organism>
<protein>
    <submittedName>
        <fullName evidence="1">Uncharacterized protein</fullName>
    </submittedName>
</protein>
<evidence type="ECO:0000313" key="2">
    <source>
        <dbReference type="Proteomes" id="UP000007259"/>
    </source>
</evidence>